<evidence type="ECO:0000256" key="1">
    <source>
        <dbReference type="SAM" id="MobiDB-lite"/>
    </source>
</evidence>
<feature type="signal peptide" evidence="2">
    <location>
        <begin position="1"/>
        <end position="20"/>
    </location>
</feature>
<gene>
    <name evidence="3" type="ORF">C4D60_Mb10t14860</name>
</gene>
<evidence type="ECO:0008006" key="5">
    <source>
        <dbReference type="Google" id="ProtNLM"/>
    </source>
</evidence>
<feature type="chain" id="PRO_5020493883" description="Secreted protein" evidence="2">
    <location>
        <begin position="21"/>
        <end position="85"/>
    </location>
</feature>
<name>A0A4S8IY20_MUSBA</name>
<comment type="caution">
    <text evidence="3">The sequence shown here is derived from an EMBL/GenBank/DDBJ whole genome shotgun (WGS) entry which is preliminary data.</text>
</comment>
<sequence length="85" mass="9334">MTSPAGTVAGTLLLASLTAARRDAVRYCQGRSSGRRRPPSSGAARKRERKRATAFPCSRPFPMPPSLAFRNNSFCRLHPAHLPVW</sequence>
<dbReference type="AlphaFoldDB" id="A0A4S8IY20"/>
<evidence type="ECO:0000313" key="4">
    <source>
        <dbReference type="Proteomes" id="UP000317650"/>
    </source>
</evidence>
<feature type="region of interest" description="Disordered" evidence="1">
    <location>
        <begin position="28"/>
        <end position="57"/>
    </location>
</feature>
<organism evidence="3 4">
    <name type="scientific">Musa balbisiana</name>
    <name type="common">Banana</name>
    <dbReference type="NCBI Taxonomy" id="52838"/>
    <lineage>
        <taxon>Eukaryota</taxon>
        <taxon>Viridiplantae</taxon>
        <taxon>Streptophyta</taxon>
        <taxon>Embryophyta</taxon>
        <taxon>Tracheophyta</taxon>
        <taxon>Spermatophyta</taxon>
        <taxon>Magnoliopsida</taxon>
        <taxon>Liliopsida</taxon>
        <taxon>Zingiberales</taxon>
        <taxon>Musaceae</taxon>
        <taxon>Musa</taxon>
    </lineage>
</organism>
<protein>
    <recommendedName>
        <fullName evidence="5">Secreted protein</fullName>
    </recommendedName>
</protein>
<feature type="compositionally biased region" description="Basic residues" evidence="1">
    <location>
        <begin position="33"/>
        <end position="52"/>
    </location>
</feature>
<evidence type="ECO:0000313" key="3">
    <source>
        <dbReference type="EMBL" id="THU53479.1"/>
    </source>
</evidence>
<dbReference type="Proteomes" id="UP000317650">
    <property type="component" value="Chromosome 10"/>
</dbReference>
<evidence type="ECO:0000256" key="2">
    <source>
        <dbReference type="SAM" id="SignalP"/>
    </source>
</evidence>
<keyword evidence="2" id="KW-0732">Signal</keyword>
<accession>A0A4S8IY20</accession>
<reference evidence="3 4" key="1">
    <citation type="journal article" date="2019" name="Nat. Plants">
        <title>Genome sequencing of Musa balbisiana reveals subgenome evolution and function divergence in polyploid bananas.</title>
        <authorList>
            <person name="Yao X."/>
        </authorList>
    </citation>
    <scope>NUCLEOTIDE SEQUENCE [LARGE SCALE GENOMIC DNA]</scope>
    <source>
        <strain evidence="4">cv. DH-PKW</strain>
        <tissue evidence="3">Leaves</tissue>
    </source>
</reference>
<dbReference type="EMBL" id="PYDT01000008">
    <property type="protein sequence ID" value="THU53479.1"/>
    <property type="molecule type" value="Genomic_DNA"/>
</dbReference>
<proteinExistence type="predicted"/>
<keyword evidence="4" id="KW-1185">Reference proteome</keyword>